<evidence type="ECO:0000313" key="5">
    <source>
        <dbReference type="EMBL" id="MTV49608.1"/>
    </source>
</evidence>
<keyword evidence="6" id="KW-1185">Reference proteome</keyword>
<dbReference type="RefSeq" id="WP_155476705.1">
    <property type="nucleotide sequence ID" value="NZ_WNKU01000012.1"/>
</dbReference>
<dbReference type="Proteomes" id="UP000430670">
    <property type="component" value="Unassembled WGS sequence"/>
</dbReference>
<evidence type="ECO:0000313" key="6">
    <source>
        <dbReference type="Proteomes" id="UP000430670"/>
    </source>
</evidence>
<proteinExistence type="predicted"/>
<reference evidence="5 6" key="1">
    <citation type="submission" date="2019-11" db="EMBL/GenBank/DDBJ databases">
        <title>Whole-genome sequence of a the green, strictly anaerobic photosynthetic bacterium Heliobacillus mobilis DSM 6151.</title>
        <authorList>
            <person name="Kyndt J.A."/>
            <person name="Meyer T.E."/>
        </authorList>
    </citation>
    <scope>NUCLEOTIDE SEQUENCE [LARGE SCALE GENOMIC DNA]</scope>
    <source>
        <strain evidence="5 6">DSM 6151</strain>
    </source>
</reference>
<sequence>MKKKIAAAVITTAYLASMAAPAFADPNGLYYGSKFYSEDYVSENPSKVSSLKSKSNAYYVEENQYQTYKDFLAGKDNKKDLADASKYPLTATVKDEKGKSFVTGFASAAVDGDKLTIELNKKFTLTKNNVKIYDGTKSISGAVKDVSVNDKTATVTLDPAKLTGGKTYKIYYNSSDTRLTFDYQAAQQVTVTSINAIPDVTVDNGTTADKLGLPAKVTVSTSDNKTAQVAVAWDTAGYDGTKAGTYTLSGALTMPEGITNPQNLKASVKVIVKEAVVQDLKVASVSAIDARMVEVTLNRALASGETLTKDNFGINLKNSSSTKFNVKTVSVDGAKVTLDLESSLTSGSTYVVSMTSKGATTSQELAFKDVTRPTISDIQVIDSKHLVVTLSERVSATAATDFTVRNTTAGQDTALGGSDTVTLGTDGRTLRMTLNTALTDADYTLFVDTATATTADLAGNAMAQYHGKAFKGVSTVDTVAPKVVKASYSTSTKTITVDYDEVVDAYPVTNVGVTKFSITNGTTSVALTASDYATNAADSSSLTLKLSDATAASVAALSGNFSLKWESGAVKDLSGNLVDAGTSTVSVVKAPKVNSASYDQAGDLLTITFDQDVRVASEAIAQGKIKYTADNGSTSAAINANANATIVTTSNSSSVTFKLSASDAAAIEATTTANLELILDAGAFESVAGDKNDAVVATDDKKITFTADTVAPSVSSATYNDLSNVLTIKFSERINPSSKDLTKISITDGSTTVALNSDHNVAESSASDTLTINIASGTSKEAAVEALDLSKALLIVAKGAVKDPAGNDVTAVASTDNKGIVVTDLTPPTLATNGSWGAKARSTNATTAQVYFSEKLDPTTVVPANFTIYPTSNSAALLSITSAYLDGDGRTVTLVTGTQEYGLGYTVEVSANIADLKGNKVVPKVAGSSTTTFTGGAGVDLTGPQLASSTSAVYSDKDSSLSVSAGDTITLSFNEPVTVGSLSVSDFQVDLNGGDNGYSVVTTEFGSNPSFAKGTSANDVVITLGSGSTIVPGTTDIKPVASHEGIKDLAGNNVTAAQYAVIQSPDSGAPSLTSVVYTDNNASGSVNAGDYLTLTFNKQVDLVTGSDFAKDWFASSPTIDGTGFAIATVAGQPNQLKVTLGSNAGNDDIIFGTTTLELAPASMDAPAGIFSKWGTLATTATTPVKITSADTVKPTLQSVLWHDNNNNNIIDANDQMTFIFSEPVSEDATGATLAGFYAVGGTASPSFGTTSATLDPVTNEPTKMIVTLVGSPALYAGATKVGVDAGVTQHIQDASDNLITYSSEVSIVKDKDLVGPTAHGSTPIAALNGGVAASVDAGDKITIKFNEKVKVSNITLANLALSSHAWGNATIAQNGTGDYDDTFVITLGSTSTVAGSETITLNKTNAVDEAGNVAASNITFTVPAAASF</sequence>
<feature type="domain" description="SbsA Ig-like" evidence="4">
    <location>
        <begin position="824"/>
        <end position="932"/>
    </location>
</feature>
<dbReference type="Gene3D" id="2.60.40.1220">
    <property type="match status" value="4"/>
</dbReference>
<evidence type="ECO:0000259" key="3">
    <source>
        <dbReference type="Pfam" id="PF07532"/>
    </source>
</evidence>
<organism evidence="5 6">
    <name type="scientific">Heliobacterium mobile</name>
    <name type="common">Heliobacillus mobilis</name>
    <dbReference type="NCBI Taxonomy" id="28064"/>
    <lineage>
        <taxon>Bacteria</taxon>
        <taxon>Bacillati</taxon>
        <taxon>Bacillota</taxon>
        <taxon>Clostridia</taxon>
        <taxon>Eubacteriales</taxon>
        <taxon>Heliobacteriaceae</taxon>
        <taxon>Heliobacterium</taxon>
    </lineage>
</organism>
<dbReference type="Pfam" id="PF13205">
    <property type="entry name" value="Big_5"/>
    <property type="match status" value="1"/>
</dbReference>
<name>A0A6I3SKW8_HELMO</name>
<keyword evidence="1 2" id="KW-0732">Signal</keyword>
<evidence type="ECO:0000256" key="1">
    <source>
        <dbReference type="ARBA" id="ARBA00022729"/>
    </source>
</evidence>
<dbReference type="InterPro" id="IPR032812">
    <property type="entry name" value="SbsA_Ig"/>
</dbReference>
<protein>
    <submittedName>
        <fullName evidence="5">Uncharacterized protein</fullName>
    </submittedName>
</protein>
<feature type="chain" id="PRO_5026142447" evidence="2">
    <location>
        <begin position="25"/>
        <end position="1428"/>
    </location>
</feature>
<gene>
    <name evidence="5" type="ORF">GJ688_11530</name>
</gene>
<dbReference type="InterPro" id="IPR014755">
    <property type="entry name" value="Cu-Rt/internalin_Ig-like"/>
</dbReference>
<accession>A0A6I3SKW8</accession>
<comment type="caution">
    <text evidence="5">The sequence shown here is derived from an EMBL/GenBank/DDBJ whole genome shotgun (WGS) entry which is preliminary data.</text>
</comment>
<dbReference type="EMBL" id="WNKU01000012">
    <property type="protein sequence ID" value="MTV49608.1"/>
    <property type="molecule type" value="Genomic_DNA"/>
</dbReference>
<dbReference type="OrthoDB" id="2077894at2"/>
<dbReference type="Pfam" id="PF07532">
    <property type="entry name" value="Big_4"/>
    <property type="match status" value="1"/>
</dbReference>
<dbReference type="InterPro" id="IPR011081">
    <property type="entry name" value="Big_4"/>
</dbReference>
<evidence type="ECO:0000259" key="4">
    <source>
        <dbReference type="Pfam" id="PF13205"/>
    </source>
</evidence>
<feature type="signal peptide" evidence="2">
    <location>
        <begin position="1"/>
        <end position="24"/>
    </location>
</feature>
<evidence type="ECO:0000256" key="2">
    <source>
        <dbReference type="SAM" id="SignalP"/>
    </source>
</evidence>
<feature type="domain" description="Bacterial Ig-like" evidence="3">
    <location>
        <begin position="208"/>
        <end position="251"/>
    </location>
</feature>